<comment type="caution">
    <text evidence="2">The sequence shown here is derived from an EMBL/GenBank/DDBJ whole genome shotgun (WGS) entry which is preliminary data.</text>
</comment>
<dbReference type="AlphaFoldDB" id="A0A7C3VTK2"/>
<evidence type="ECO:0000313" key="2">
    <source>
        <dbReference type="EMBL" id="HGG02296.1"/>
    </source>
</evidence>
<keyword evidence="1" id="KW-0732">Signal</keyword>
<organism evidence="2">
    <name type="scientific">Planktothricoides sp. SpSt-374</name>
    <dbReference type="NCBI Taxonomy" id="2282167"/>
    <lineage>
        <taxon>Bacteria</taxon>
        <taxon>Bacillati</taxon>
        <taxon>Cyanobacteriota</taxon>
        <taxon>Cyanophyceae</taxon>
        <taxon>Oscillatoriophycideae</taxon>
        <taxon>Oscillatoriales</taxon>
        <taxon>Oscillatoriaceae</taxon>
        <taxon>Planktothricoides</taxon>
    </lineage>
</organism>
<sequence>MGGNKSLLQKATTLSAALFLGLATTPALNLTARAEVFQPPNRGAPPSTAEGGSRGCSLLKEGEKPLTALTPANYMALTVSEHPTFFWYVPASGASNLEFTLLDENDQEVLYKTTINVSKTPGIVSISLPVAQAAPLEVGKKYHWYLTSICDISDRTGDVFIDGWVERIEPTADLKAELETATADTLPSVYAQAGIWHEAIASLAALREQNPNDTTILTRWEELLDSAKLNQFSEYPLISAQKAVN</sequence>
<dbReference type="Pfam" id="PF06051">
    <property type="entry name" value="DUF928"/>
    <property type="match status" value="1"/>
</dbReference>
<protein>
    <submittedName>
        <fullName evidence="2">DUF928 domain-containing protein</fullName>
    </submittedName>
</protein>
<dbReference type="EMBL" id="DSPX01000173">
    <property type="protein sequence ID" value="HGG02296.1"/>
    <property type="molecule type" value="Genomic_DNA"/>
</dbReference>
<accession>A0A7C3VTK2</accession>
<feature type="signal peptide" evidence="1">
    <location>
        <begin position="1"/>
        <end position="29"/>
    </location>
</feature>
<proteinExistence type="predicted"/>
<feature type="chain" id="PRO_5028354206" evidence="1">
    <location>
        <begin position="30"/>
        <end position="245"/>
    </location>
</feature>
<dbReference type="InterPro" id="IPR010328">
    <property type="entry name" value="DUF928"/>
</dbReference>
<reference evidence="2" key="1">
    <citation type="journal article" date="2020" name="mSystems">
        <title>Genome- and Community-Level Interaction Insights into Carbon Utilization and Element Cycling Functions of Hydrothermarchaeota in Hydrothermal Sediment.</title>
        <authorList>
            <person name="Zhou Z."/>
            <person name="Liu Y."/>
            <person name="Xu W."/>
            <person name="Pan J."/>
            <person name="Luo Z.H."/>
            <person name="Li M."/>
        </authorList>
    </citation>
    <scope>NUCLEOTIDE SEQUENCE [LARGE SCALE GENOMIC DNA]</scope>
    <source>
        <strain evidence="2">SpSt-374</strain>
    </source>
</reference>
<name>A0A7C3VTK2_9CYAN</name>
<evidence type="ECO:0000256" key="1">
    <source>
        <dbReference type="SAM" id="SignalP"/>
    </source>
</evidence>
<gene>
    <name evidence="2" type="ORF">ENR15_17050</name>
</gene>